<keyword evidence="2" id="KW-1133">Transmembrane helix</keyword>
<dbReference type="EMBL" id="JAKNRW010000009">
    <property type="protein sequence ID" value="MCK1791183.1"/>
    <property type="molecule type" value="Genomic_DNA"/>
</dbReference>
<protein>
    <submittedName>
        <fullName evidence="3">DNA-packaging protein</fullName>
    </submittedName>
</protein>
<evidence type="ECO:0000256" key="1">
    <source>
        <dbReference type="SAM" id="Coils"/>
    </source>
</evidence>
<sequence length="210" mass="22910">MKEILKLFALPLIAMALIAAAFLFVEHNRQAGYDEGFIAGKAKGTEAYQELKDKVEGEKLALATEALAKAKAVAQLLQEQTERGNELASKLATTKQELRRNTDRLNGEIKHVTTLYRRTLDAVPEPLPVAVFTAGFVRVWNESLNPIAMHTGQPVSGTAAPSGRTGTADDLDSGITPAVLLTNQVRNSEKHASCRAQLKSLIEYYTHGRI</sequence>
<keyword evidence="4" id="KW-1185">Reference proteome</keyword>
<keyword evidence="1" id="KW-0175">Coiled coil</keyword>
<reference evidence="3 4" key="1">
    <citation type="submission" date="2022-02" db="EMBL/GenBank/DDBJ databases">
        <title>Comparative genomics of the first Antarctic Pseudomonas spp. capable of biotransforming 2,4,6-Trinitrotoluene.</title>
        <authorList>
            <person name="Cabrera M.A."/>
            <person name="Marquez S.L."/>
            <person name="Perez-Donoso J.M."/>
        </authorList>
    </citation>
    <scope>NUCLEOTIDE SEQUENCE [LARGE SCALE GENOMIC DNA]</scope>
    <source>
        <strain evidence="3 4">TNT19</strain>
    </source>
</reference>
<keyword evidence="2" id="KW-0812">Transmembrane</keyword>
<comment type="caution">
    <text evidence="3">The sequence shown here is derived from an EMBL/GenBank/DDBJ whole genome shotgun (WGS) entry which is preliminary data.</text>
</comment>
<evidence type="ECO:0000313" key="3">
    <source>
        <dbReference type="EMBL" id="MCK1791183.1"/>
    </source>
</evidence>
<dbReference type="RefSeq" id="WP_247291536.1">
    <property type="nucleotide sequence ID" value="NZ_JAKNRW010000009.1"/>
</dbReference>
<keyword evidence="2" id="KW-0472">Membrane</keyword>
<evidence type="ECO:0000256" key="2">
    <source>
        <dbReference type="SAM" id="Phobius"/>
    </source>
</evidence>
<proteinExistence type="predicted"/>
<gene>
    <name evidence="3" type="ORF">L9059_13505</name>
</gene>
<evidence type="ECO:0000313" key="4">
    <source>
        <dbReference type="Proteomes" id="UP001299876"/>
    </source>
</evidence>
<organism evidence="3 4">
    <name type="scientific">Pseudomonas violetae</name>
    <dbReference type="NCBI Taxonomy" id="2915813"/>
    <lineage>
        <taxon>Bacteria</taxon>
        <taxon>Pseudomonadati</taxon>
        <taxon>Pseudomonadota</taxon>
        <taxon>Gammaproteobacteria</taxon>
        <taxon>Pseudomonadales</taxon>
        <taxon>Pseudomonadaceae</taxon>
        <taxon>Pseudomonas</taxon>
    </lineage>
</organism>
<name>A0ABT0EZM3_9PSED</name>
<feature type="coiled-coil region" evidence="1">
    <location>
        <begin position="60"/>
        <end position="97"/>
    </location>
</feature>
<feature type="transmembrane region" description="Helical" evidence="2">
    <location>
        <begin position="7"/>
        <end position="25"/>
    </location>
</feature>
<dbReference type="Proteomes" id="UP001299876">
    <property type="component" value="Unassembled WGS sequence"/>
</dbReference>
<accession>A0ABT0EZM3</accession>